<keyword evidence="5 7" id="KW-0472">Membrane</keyword>
<dbReference type="GO" id="GO:0016989">
    <property type="term" value="F:sigma factor antagonist activity"/>
    <property type="evidence" value="ECO:0007669"/>
    <property type="project" value="TreeGrafter"/>
</dbReference>
<evidence type="ECO:0000256" key="5">
    <source>
        <dbReference type="ARBA" id="ARBA00023136"/>
    </source>
</evidence>
<evidence type="ECO:0000256" key="3">
    <source>
        <dbReference type="ARBA" id="ARBA00022989"/>
    </source>
</evidence>
<dbReference type="PANTHER" id="PTHR37461">
    <property type="entry name" value="ANTI-SIGMA-K FACTOR RSKA"/>
    <property type="match status" value="1"/>
</dbReference>
<evidence type="ECO:0000256" key="2">
    <source>
        <dbReference type="ARBA" id="ARBA00022692"/>
    </source>
</evidence>
<evidence type="ECO:0000256" key="4">
    <source>
        <dbReference type="ARBA" id="ARBA00023015"/>
    </source>
</evidence>
<reference evidence="9 10" key="1">
    <citation type="submission" date="2020-07" db="EMBL/GenBank/DDBJ databases">
        <title>Sequencing the genomes of 1000 actinobacteria strains.</title>
        <authorList>
            <person name="Klenk H.-P."/>
        </authorList>
    </citation>
    <scope>NUCLEOTIDE SEQUENCE [LARGE SCALE GENOMIC DNA]</scope>
    <source>
        <strain evidence="9 10">DSM 44749</strain>
    </source>
</reference>
<keyword evidence="10" id="KW-1185">Reference proteome</keyword>
<dbReference type="GO" id="GO:0006417">
    <property type="term" value="P:regulation of translation"/>
    <property type="evidence" value="ECO:0007669"/>
    <property type="project" value="TreeGrafter"/>
</dbReference>
<dbReference type="GeneID" id="98054052"/>
<dbReference type="PANTHER" id="PTHR37461:SF1">
    <property type="entry name" value="ANTI-SIGMA-K FACTOR RSKA"/>
    <property type="match status" value="1"/>
</dbReference>
<evidence type="ECO:0000259" key="8">
    <source>
        <dbReference type="Pfam" id="PF13490"/>
    </source>
</evidence>
<keyword evidence="2 7" id="KW-0812">Transmembrane</keyword>
<evidence type="ECO:0000256" key="1">
    <source>
        <dbReference type="ARBA" id="ARBA00004167"/>
    </source>
</evidence>
<dbReference type="EMBL" id="JACCCZ010000001">
    <property type="protein sequence ID" value="NYG04079.1"/>
    <property type="molecule type" value="Genomic_DNA"/>
</dbReference>
<evidence type="ECO:0000256" key="7">
    <source>
        <dbReference type="SAM" id="Phobius"/>
    </source>
</evidence>
<dbReference type="Pfam" id="PF13490">
    <property type="entry name" value="zf-HC2"/>
    <property type="match status" value="1"/>
</dbReference>
<keyword evidence="3 7" id="KW-1133">Transmembrane helix</keyword>
<dbReference type="InterPro" id="IPR041916">
    <property type="entry name" value="Anti_sigma_zinc_sf"/>
</dbReference>
<keyword evidence="4" id="KW-0805">Transcription regulation</keyword>
<dbReference type="InterPro" id="IPR051474">
    <property type="entry name" value="Anti-sigma-K/W_factor"/>
</dbReference>
<keyword evidence="6" id="KW-0804">Transcription</keyword>
<dbReference type="InterPro" id="IPR027383">
    <property type="entry name" value="Znf_put"/>
</dbReference>
<evidence type="ECO:0000256" key="6">
    <source>
        <dbReference type="ARBA" id="ARBA00023163"/>
    </source>
</evidence>
<sequence>MTPDEHRAMRESLGDHAMGRLEGHELATLEAHLQGCPACREELAEVASVLPALGRVDPDRLDHTPAPPPDLGDRIVAAARAERPASAGARTRNRWAPVAAAAAAALLVGGVAGYLVGDHDGIPREPVAVQAMDPTVQATAVAIPHTWGVEIVLDGDGFRSGATYRVVVEAEDGREVSAGEFIGTGASPMVCNLNSSVLRADAEEFRVVDVAGSTVLRGSLAT</sequence>
<dbReference type="RefSeq" id="WP_312888851.1">
    <property type="nucleotide sequence ID" value="NZ_BAAAJZ010000003.1"/>
</dbReference>
<protein>
    <submittedName>
        <fullName evidence="9">Anti-sigma factor RsiW</fullName>
    </submittedName>
</protein>
<dbReference type="Proteomes" id="UP000549695">
    <property type="component" value="Unassembled WGS sequence"/>
</dbReference>
<evidence type="ECO:0000313" key="10">
    <source>
        <dbReference type="Proteomes" id="UP000549695"/>
    </source>
</evidence>
<dbReference type="GO" id="GO:0016020">
    <property type="term" value="C:membrane"/>
    <property type="evidence" value="ECO:0007669"/>
    <property type="project" value="UniProtKB-SubCell"/>
</dbReference>
<organism evidence="9 10">
    <name type="scientific">Pseudonocardia alni</name>
    <name type="common">Amycolata alni</name>
    <dbReference type="NCBI Taxonomy" id="33907"/>
    <lineage>
        <taxon>Bacteria</taxon>
        <taxon>Bacillati</taxon>
        <taxon>Actinomycetota</taxon>
        <taxon>Actinomycetes</taxon>
        <taxon>Pseudonocardiales</taxon>
        <taxon>Pseudonocardiaceae</taxon>
        <taxon>Pseudonocardia</taxon>
    </lineage>
</organism>
<proteinExistence type="predicted"/>
<comment type="subcellular location">
    <subcellularLocation>
        <location evidence="1">Membrane</location>
        <topology evidence="1">Single-pass membrane protein</topology>
    </subcellularLocation>
</comment>
<comment type="caution">
    <text evidence="9">The sequence shown here is derived from an EMBL/GenBank/DDBJ whole genome shotgun (WGS) entry which is preliminary data.</text>
</comment>
<dbReference type="Gene3D" id="1.10.10.1320">
    <property type="entry name" value="Anti-sigma factor, zinc-finger domain"/>
    <property type="match status" value="1"/>
</dbReference>
<name>A0A852W5I1_PSEA5</name>
<gene>
    <name evidence="9" type="ORF">HDA37_004364</name>
</gene>
<evidence type="ECO:0000313" key="9">
    <source>
        <dbReference type="EMBL" id="NYG04079.1"/>
    </source>
</evidence>
<feature type="domain" description="Putative zinc-finger" evidence="8">
    <location>
        <begin position="9"/>
        <end position="40"/>
    </location>
</feature>
<accession>A0A852W5I1</accession>
<dbReference type="AlphaFoldDB" id="A0A852W5I1"/>
<feature type="transmembrane region" description="Helical" evidence="7">
    <location>
        <begin position="95"/>
        <end position="116"/>
    </location>
</feature>